<dbReference type="SUPFAM" id="SSF53335">
    <property type="entry name" value="S-adenosyl-L-methionine-dependent methyltransferases"/>
    <property type="match status" value="1"/>
</dbReference>
<dbReference type="GO" id="GO:0032259">
    <property type="term" value="P:methylation"/>
    <property type="evidence" value="ECO:0007669"/>
    <property type="project" value="UniProtKB-KW"/>
</dbReference>
<dbReference type="PIRSF" id="PIRSF018005">
    <property type="entry name" value="UCP018005"/>
    <property type="match status" value="1"/>
</dbReference>
<keyword evidence="2 4" id="KW-0808">Transferase</keyword>
<dbReference type="GO" id="GO:0052706">
    <property type="term" value="F:L-histidine N(alpha)-methyltransferase activity"/>
    <property type="evidence" value="ECO:0007669"/>
    <property type="project" value="UniProtKB-EC"/>
</dbReference>
<gene>
    <name evidence="4" type="primary">egtD</name>
    <name evidence="4" type="ORF">NEE01_00125</name>
</gene>
<organism evidence="4 5">
    <name type="scientific">Sphingomonas lycopersici</name>
    <dbReference type="NCBI Taxonomy" id="2951807"/>
    <lineage>
        <taxon>Bacteria</taxon>
        <taxon>Pseudomonadati</taxon>
        <taxon>Pseudomonadota</taxon>
        <taxon>Alphaproteobacteria</taxon>
        <taxon>Sphingomonadales</taxon>
        <taxon>Sphingomonadaceae</taxon>
        <taxon>Sphingomonas</taxon>
    </lineage>
</organism>
<evidence type="ECO:0000313" key="4">
    <source>
        <dbReference type="EMBL" id="MCW6533180.1"/>
    </source>
</evidence>
<evidence type="ECO:0000313" key="5">
    <source>
        <dbReference type="Proteomes" id="UP001165565"/>
    </source>
</evidence>
<evidence type="ECO:0000256" key="2">
    <source>
        <dbReference type="ARBA" id="ARBA00022679"/>
    </source>
</evidence>
<dbReference type="PANTHER" id="PTHR43397:SF1">
    <property type="entry name" value="ERGOTHIONEINE BIOSYNTHESIS PROTEIN 1"/>
    <property type="match status" value="1"/>
</dbReference>
<sequence length="323" mass="35358">MARDEVPEARGTTDAFRADVIDGLARRPRAIPARWFYDRRGSELFEAITELPEYYPTRTETALLKRIAGDLAAQVGAGRAVVEFGSGSSTKTPILLDAIRPSAYVPIDISGDFMRASVRDLAARFPRLPIIPVEADFTAPVTLPVEIRDLPKLGFFPGSTIGNMGAFSSTDILRAMRASLGEGAMLLIGMDRIKQVETLECAYDDAAGVTAAFNLNLLERINRELGGTIPVDAFRHRAVWNPEAARIEMHLDATRDVDFVVDDMPFAIKAGEGIHTENSHKYGSADARTLLRAGGWTPIAEWTDPDDLFAIFLAKADTIHAAW</sequence>
<keyword evidence="1 4" id="KW-0489">Methyltransferase</keyword>
<dbReference type="InterPro" id="IPR029063">
    <property type="entry name" value="SAM-dependent_MTases_sf"/>
</dbReference>
<dbReference type="InterPro" id="IPR019257">
    <property type="entry name" value="MeTrfase_dom"/>
</dbReference>
<feature type="domain" description="Histidine-specific methyltransferase SAM-dependent" evidence="3">
    <location>
        <begin position="16"/>
        <end position="315"/>
    </location>
</feature>
<accession>A0AA42CN35</accession>
<comment type="caution">
    <text evidence="4">The sequence shown here is derived from an EMBL/GenBank/DDBJ whole genome shotgun (WGS) entry which is preliminary data.</text>
</comment>
<dbReference type="NCBIfam" id="TIGR03438">
    <property type="entry name" value="egtD_ergothio"/>
    <property type="match status" value="1"/>
</dbReference>
<dbReference type="InterPro" id="IPR051128">
    <property type="entry name" value="EgtD_Methyltrsf_superfamily"/>
</dbReference>
<dbReference type="Pfam" id="PF10017">
    <property type="entry name" value="Methyltransf_33"/>
    <property type="match status" value="1"/>
</dbReference>
<protein>
    <submittedName>
        <fullName evidence="4">L-histidine N(Alpha)-methyltransferase</fullName>
        <ecNumber evidence="4">2.1.1.44</ecNumber>
    </submittedName>
</protein>
<dbReference type="Proteomes" id="UP001165565">
    <property type="component" value="Unassembled WGS sequence"/>
</dbReference>
<dbReference type="AlphaFoldDB" id="A0AA42CN35"/>
<dbReference type="EMBL" id="JANFAV010000001">
    <property type="protein sequence ID" value="MCW6533180.1"/>
    <property type="molecule type" value="Genomic_DNA"/>
</dbReference>
<dbReference type="Gene3D" id="3.40.50.150">
    <property type="entry name" value="Vaccinia Virus protein VP39"/>
    <property type="match status" value="1"/>
</dbReference>
<proteinExistence type="predicted"/>
<reference evidence="4" key="1">
    <citation type="submission" date="2022-06" db="EMBL/GenBank/DDBJ databases">
        <title>Sphingomonas sp. nov. isolated from rhizosphere soil of tomato.</title>
        <authorList>
            <person name="Dong H."/>
            <person name="Gao R."/>
        </authorList>
    </citation>
    <scope>NUCLEOTIDE SEQUENCE</scope>
    <source>
        <strain evidence="4">MMSM24</strain>
    </source>
</reference>
<dbReference type="PANTHER" id="PTHR43397">
    <property type="entry name" value="ERGOTHIONEINE BIOSYNTHESIS PROTEIN 1"/>
    <property type="match status" value="1"/>
</dbReference>
<name>A0AA42CN35_9SPHN</name>
<evidence type="ECO:0000256" key="1">
    <source>
        <dbReference type="ARBA" id="ARBA00022603"/>
    </source>
</evidence>
<dbReference type="EC" id="2.1.1.44" evidence="4"/>
<evidence type="ECO:0000259" key="3">
    <source>
        <dbReference type="Pfam" id="PF10017"/>
    </source>
</evidence>
<dbReference type="InterPro" id="IPR017804">
    <property type="entry name" value="MeTrfase_EgtD-like"/>
</dbReference>
<dbReference type="InterPro" id="IPR035094">
    <property type="entry name" value="EgtD"/>
</dbReference>
<keyword evidence="5" id="KW-1185">Reference proteome</keyword>